<dbReference type="Proteomes" id="UP000826195">
    <property type="component" value="Unassembled WGS sequence"/>
</dbReference>
<protein>
    <submittedName>
        <fullName evidence="1">Uncharacterized protein</fullName>
    </submittedName>
</protein>
<evidence type="ECO:0000313" key="1">
    <source>
        <dbReference type="EMBL" id="KAH0545745.1"/>
    </source>
</evidence>
<evidence type="ECO:0000313" key="2">
    <source>
        <dbReference type="Proteomes" id="UP000826195"/>
    </source>
</evidence>
<proteinExistence type="predicted"/>
<name>A0AAV7I6J5_COTGL</name>
<comment type="caution">
    <text evidence="1">The sequence shown here is derived from an EMBL/GenBank/DDBJ whole genome shotgun (WGS) entry which is preliminary data.</text>
</comment>
<keyword evidence="2" id="KW-1185">Reference proteome</keyword>
<sequence>MIMNERLDVTFDTLTGVLTPSTGAAERRRRRDARPLHTGTYHPLLFSIFSSQLSAPLRLFPVWVDTMTIAGRIISRSCVIGYICGKTIEKKERENCNG</sequence>
<reference evidence="1 2" key="1">
    <citation type="journal article" date="2021" name="J. Hered.">
        <title>A chromosome-level genome assembly of the parasitoid wasp, Cotesia glomerata (Hymenoptera: Braconidae).</title>
        <authorList>
            <person name="Pinto B.J."/>
            <person name="Weis J.J."/>
            <person name="Gamble T."/>
            <person name="Ode P.J."/>
            <person name="Paul R."/>
            <person name="Zaspel J.M."/>
        </authorList>
    </citation>
    <scope>NUCLEOTIDE SEQUENCE [LARGE SCALE GENOMIC DNA]</scope>
    <source>
        <strain evidence="1">CgM1</strain>
    </source>
</reference>
<gene>
    <name evidence="1" type="ORF">KQX54_002810</name>
</gene>
<organism evidence="1 2">
    <name type="scientific">Cotesia glomerata</name>
    <name type="common">Lepidopteran parasitic wasp</name>
    <name type="synonym">Apanteles glomeratus</name>
    <dbReference type="NCBI Taxonomy" id="32391"/>
    <lineage>
        <taxon>Eukaryota</taxon>
        <taxon>Metazoa</taxon>
        <taxon>Ecdysozoa</taxon>
        <taxon>Arthropoda</taxon>
        <taxon>Hexapoda</taxon>
        <taxon>Insecta</taxon>
        <taxon>Pterygota</taxon>
        <taxon>Neoptera</taxon>
        <taxon>Endopterygota</taxon>
        <taxon>Hymenoptera</taxon>
        <taxon>Apocrita</taxon>
        <taxon>Ichneumonoidea</taxon>
        <taxon>Braconidae</taxon>
        <taxon>Microgastrinae</taxon>
        <taxon>Cotesia</taxon>
    </lineage>
</organism>
<dbReference type="AlphaFoldDB" id="A0AAV7I6J5"/>
<dbReference type="EMBL" id="JAHXZJ010002237">
    <property type="protein sequence ID" value="KAH0545745.1"/>
    <property type="molecule type" value="Genomic_DNA"/>
</dbReference>
<accession>A0AAV7I6J5</accession>